<dbReference type="PANTHER" id="PTHR43283:SF3">
    <property type="entry name" value="BETA-LACTAMASE FAMILY PROTEIN (AFU_ORTHOLOGUE AFUA_5G07500)"/>
    <property type="match status" value="1"/>
</dbReference>
<dbReference type="InterPro" id="IPR012338">
    <property type="entry name" value="Beta-lactam/transpept-like"/>
</dbReference>
<name>A0A2K8NX42_9MOLU</name>
<dbReference type="SUPFAM" id="SSF56601">
    <property type="entry name" value="beta-lactamase/transpeptidase-like"/>
    <property type="match status" value="1"/>
</dbReference>
<dbReference type="Proteomes" id="UP000232230">
    <property type="component" value="Chromosome"/>
</dbReference>
<dbReference type="KEGG" id="esx:ESOMN_v1c00290"/>
<gene>
    <name evidence="2" type="ORF">ESOMN_v1c00290</name>
</gene>
<proteinExistence type="predicted"/>
<sequence>MKKFKNSLLCLQKLIDEKYFNGAVLCVYKDGNKIFDQAIGYDDYENKRAMSNDLIFRAYSMTKPVTVIAAFICIQKGLFELNDPISKFIPEFLNTKVLIDKKSTKVKSLENPITIKHLLTMTSGITYFGNKNETQRQTTGLLRKLNDINNNWSLQDFAKNLAALPLLFEPGTDWNYGLSLDLMGAVIEKASNLKFNNFCKKYIFEPLDLKDTNFYVFDKEREANIYKWENVDGKNLLTKTENFKFLMQTLYEEPPAIMGGSGLFATASDYAKLMNIFLGKYDVLEQKNIDQILSDQIPNLHDKFIWTLNKDYTYGFGVRLRLKNELEPLTEIGEAGWDGYLGSIGIIDTKNNLTAALMVSSSPGNNLTLEKEFFKAFYEDIK</sequence>
<reference evidence="2 3" key="1">
    <citation type="submission" date="2017-11" db="EMBL/GenBank/DDBJ databases">
        <title>Genome sequence of Entomoplasma somnilux PYAN-1 (ATCC 49194).</title>
        <authorList>
            <person name="Lo W.-S."/>
            <person name="Gasparich G.E."/>
            <person name="Kuo C.-H."/>
        </authorList>
    </citation>
    <scope>NUCLEOTIDE SEQUENCE [LARGE SCALE GENOMIC DNA]</scope>
    <source>
        <strain evidence="2 3">PYAN-1</strain>
    </source>
</reference>
<feature type="domain" description="Beta-lactamase-related" evidence="1">
    <location>
        <begin position="12"/>
        <end position="366"/>
    </location>
</feature>
<accession>A0A2K8NX42</accession>
<protein>
    <recommendedName>
        <fullName evidence="1">Beta-lactamase-related domain-containing protein</fullName>
    </recommendedName>
</protein>
<dbReference type="InterPro" id="IPR050789">
    <property type="entry name" value="Diverse_Enzym_Activities"/>
</dbReference>
<organism evidence="2 3">
    <name type="scientific">Williamsoniiplasma somnilux</name>
    <dbReference type="NCBI Taxonomy" id="215578"/>
    <lineage>
        <taxon>Bacteria</taxon>
        <taxon>Bacillati</taxon>
        <taxon>Mycoplasmatota</taxon>
        <taxon>Mollicutes</taxon>
        <taxon>Entomoplasmatales</taxon>
        <taxon>Williamsoniiplasma</taxon>
    </lineage>
</organism>
<dbReference type="RefSeq" id="WP_024863651.1">
    <property type="nucleotide sequence ID" value="NZ_CP024965.1"/>
</dbReference>
<dbReference type="PANTHER" id="PTHR43283">
    <property type="entry name" value="BETA-LACTAMASE-RELATED"/>
    <property type="match status" value="1"/>
</dbReference>
<keyword evidence="3" id="KW-1185">Reference proteome</keyword>
<dbReference type="Gene3D" id="3.40.710.10">
    <property type="entry name" value="DD-peptidase/beta-lactamase superfamily"/>
    <property type="match status" value="1"/>
</dbReference>
<dbReference type="Pfam" id="PF00144">
    <property type="entry name" value="Beta-lactamase"/>
    <property type="match status" value="1"/>
</dbReference>
<dbReference type="EMBL" id="CP024965">
    <property type="protein sequence ID" value="ATZ18415.1"/>
    <property type="molecule type" value="Genomic_DNA"/>
</dbReference>
<evidence type="ECO:0000313" key="3">
    <source>
        <dbReference type="Proteomes" id="UP000232230"/>
    </source>
</evidence>
<evidence type="ECO:0000259" key="1">
    <source>
        <dbReference type="Pfam" id="PF00144"/>
    </source>
</evidence>
<dbReference type="InterPro" id="IPR001466">
    <property type="entry name" value="Beta-lactam-related"/>
</dbReference>
<dbReference type="AlphaFoldDB" id="A0A2K8NX42"/>
<evidence type="ECO:0000313" key="2">
    <source>
        <dbReference type="EMBL" id="ATZ18415.1"/>
    </source>
</evidence>